<protein>
    <submittedName>
        <fullName evidence="1">Uncharacterized protein</fullName>
    </submittedName>
</protein>
<dbReference type="EMBL" id="UYRV01014302">
    <property type="protein sequence ID" value="VDK60212.1"/>
    <property type="molecule type" value="Genomic_DNA"/>
</dbReference>
<accession>A0A3P6RAU4</accession>
<keyword evidence="2" id="KW-1185">Reference proteome</keyword>
<dbReference type="AlphaFoldDB" id="A0A3P6RAU4"/>
<name>A0A3P6RAU4_CYLGO</name>
<sequence length="194" mass="22003">MFLHPLDDSSSTSTDPFFDAKCKAIITNVKSFFEQLKARLGKECAGTIFNAPTQLTAIACGVSTNVVSKLKVIEGVLQPIPSTSSAVQRTRKHRRRAALEKHGDEWGDRVRRLIHEKLGDEFNITVAELWTEMGETYPDFVLAQTTFYYLLRGMGFSYRKLDGQRIIFESRDIVTKRAKYLEAVETRCQTQCSV</sequence>
<organism evidence="1 2">
    <name type="scientific">Cylicostephanus goldi</name>
    <name type="common">Nematode worm</name>
    <dbReference type="NCBI Taxonomy" id="71465"/>
    <lineage>
        <taxon>Eukaryota</taxon>
        <taxon>Metazoa</taxon>
        <taxon>Ecdysozoa</taxon>
        <taxon>Nematoda</taxon>
        <taxon>Chromadorea</taxon>
        <taxon>Rhabditida</taxon>
        <taxon>Rhabditina</taxon>
        <taxon>Rhabditomorpha</taxon>
        <taxon>Strongyloidea</taxon>
        <taxon>Strongylidae</taxon>
        <taxon>Cylicostephanus</taxon>
    </lineage>
</organism>
<dbReference type="OrthoDB" id="5856567at2759"/>
<evidence type="ECO:0000313" key="2">
    <source>
        <dbReference type="Proteomes" id="UP000271889"/>
    </source>
</evidence>
<proteinExistence type="predicted"/>
<evidence type="ECO:0000313" key="1">
    <source>
        <dbReference type="EMBL" id="VDK60212.1"/>
    </source>
</evidence>
<reference evidence="1 2" key="1">
    <citation type="submission" date="2018-11" db="EMBL/GenBank/DDBJ databases">
        <authorList>
            <consortium name="Pathogen Informatics"/>
        </authorList>
    </citation>
    <scope>NUCLEOTIDE SEQUENCE [LARGE SCALE GENOMIC DNA]</scope>
</reference>
<dbReference type="Proteomes" id="UP000271889">
    <property type="component" value="Unassembled WGS sequence"/>
</dbReference>
<gene>
    <name evidence="1" type="ORF">CGOC_LOCUS4935</name>
</gene>